<keyword evidence="4" id="KW-1185">Reference proteome</keyword>
<dbReference type="EMBL" id="JABFTP020000124">
    <property type="protein sequence ID" value="KAL3279257.1"/>
    <property type="molecule type" value="Genomic_DNA"/>
</dbReference>
<feature type="chain" id="PRO_5044838506" evidence="2">
    <location>
        <begin position="21"/>
        <end position="182"/>
    </location>
</feature>
<evidence type="ECO:0000313" key="3">
    <source>
        <dbReference type="EMBL" id="KAL3279257.1"/>
    </source>
</evidence>
<organism evidence="3 4">
    <name type="scientific">Cryptolaemus montrouzieri</name>
    <dbReference type="NCBI Taxonomy" id="559131"/>
    <lineage>
        <taxon>Eukaryota</taxon>
        <taxon>Metazoa</taxon>
        <taxon>Ecdysozoa</taxon>
        <taxon>Arthropoda</taxon>
        <taxon>Hexapoda</taxon>
        <taxon>Insecta</taxon>
        <taxon>Pterygota</taxon>
        <taxon>Neoptera</taxon>
        <taxon>Endopterygota</taxon>
        <taxon>Coleoptera</taxon>
        <taxon>Polyphaga</taxon>
        <taxon>Cucujiformia</taxon>
        <taxon>Coccinelloidea</taxon>
        <taxon>Coccinellidae</taxon>
        <taxon>Scymninae</taxon>
        <taxon>Scymnini</taxon>
        <taxon>Cryptolaemus</taxon>
    </lineage>
</organism>
<keyword evidence="1" id="KW-0812">Transmembrane</keyword>
<evidence type="ECO:0000313" key="4">
    <source>
        <dbReference type="Proteomes" id="UP001516400"/>
    </source>
</evidence>
<evidence type="ECO:0000256" key="2">
    <source>
        <dbReference type="SAM" id="SignalP"/>
    </source>
</evidence>
<dbReference type="AlphaFoldDB" id="A0ABD2NLG7"/>
<reference evidence="3 4" key="1">
    <citation type="journal article" date="2021" name="BMC Biol.">
        <title>Horizontally acquired antibacterial genes associated with adaptive radiation of ladybird beetles.</title>
        <authorList>
            <person name="Li H.S."/>
            <person name="Tang X.F."/>
            <person name="Huang Y.H."/>
            <person name="Xu Z.Y."/>
            <person name="Chen M.L."/>
            <person name="Du X.Y."/>
            <person name="Qiu B.Y."/>
            <person name="Chen P.T."/>
            <person name="Zhang W."/>
            <person name="Slipinski A."/>
            <person name="Escalona H.E."/>
            <person name="Waterhouse R.M."/>
            <person name="Zwick A."/>
            <person name="Pang H."/>
        </authorList>
    </citation>
    <scope>NUCLEOTIDE SEQUENCE [LARGE SCALE GENOMIC DNA]</scope>
    <source>
        <strain evidence="3">SYSU2018</strain>
    </source>
</reference>
<keyword evidence="1" id="KW-1133">Transmembrane helix</keyword>
<sequence length="182" mass="21291">MLYVVGLILVFDTVFLDVLSAHLQDSMHQWEKNKWICGWNVDRVSKSSMNYSSTQNNYTSSQLPTLENADSVEIFFDDSGQQNITITYEDFQCCLKNIIKNIRNTMEREECLKSFFKCVSSLDKKHCTTRWRYYINLLLHDDKFKMILVFILLMTFLMALISIQKCDANSELANLIGPSLRR</sequence>
<proteinExistence type="predicted"/>
<feature type="transmembrane region" description="Helical" evidence="1">
    <location>
        <begin position="146"/>
        <end position="163"/>
    </location>
</feature>
<gene>
    <name evidence="3" type="ORF">HHI36_016770</name>
</gene>
<accession>A0ABD2NLG7</accession>
<dbReference type="Proteomes" id="UP001516400">
    <property type="component" value="Unassembled WGS sequence"/>
</dbReference>
<feature type="signal peptide" evidence="2">
    <location>
        <begin position="1"/>
        <end position="20"/>
    </location>
</feature>
<evidence type="ECO:0000256" key="1">
    <source>
        <dbReference type="SAM" id="Phobius"/>
    </source>
</evidence>
<protein>
    <submittedName>
        <fullName evidence="3">Uncharacterized protein</fullName>
    </submittedName>
</protein>
<keyword evidence="2" id="KW-0732">Signal</keyword>
<comment type="caution">
    <text evidence="3">The sequence shown here is derived from an EMBL/GenBank/DDBJ whole genome shotgun (WGS) entry which is preliminary data.</text>
</comment>
<keyword evidence="1" id="KW-0472">Membrane</keyword>
<name>A0ABD2NLG7_9CUCU</name>